<evidence type="ECO:0000259" key="4">
    <source>
        <dbReference type="Pfam" id="PF16254"/>
    </source>
</evidence>
<dbReference type="InterPro" id="IPR036388">
    <property type="entry name" value="WH-like_DNA-bd_sf"/>
</dbReference>
<organism evidence="5 6">
    <name type="scientific">Paenibacillus residui</name>
    <dbReference type="NCBI Taxonomy" id="629724"/>
    <lineage>
        <taxon>Bacteria</taxon>
        <taxon>Bacillati</taxon>
        <taxon>Bacillota</taxon>
        <taxon>Bacilli</taxon>
        <taxon>Bacillales</taxon>
        <taxon>Paenibacillaceae</taxon>
        <taxon>Paenibacillus</taxon>
    </lineage>
</organism>
<dbReference type="EMBL" id="JBHTIU010000069">
    <property type="protein sequence ID" value="MFD0871002.1"/>
    <property type="molecule type" value="Genomic_DNA"/>
</dbReference>
<evidence type="ECO:0000256" key="1">
    <source>
        <dbReference type="SAM" id="MobiDB-lite"/>
    </source>
</evidence>
<dbReference type="InterPro" id="IPR032610">
    <property type="entry name" value="DUF2172"/>
</dbReference>
<feature type="domain" description="UCP01524 winged helix-turn-helix" evidence="3">
    <location>
        <begin position="344"/>
        <end position="421"/>
    </location>
</feature>
<reference evidence="6" key="1">
    <citation type="journal article" date="2019" name="Int. J. Syst. Evol. Microbiol.">
        <title>The Global Catalogue of Microorganisms (GCM) 10K type strain sequencing project: providing services to taxonomists for standard genome sequencing and annotation.</title>
        <authorList>
            <consortium name="The Broad Institute Genomics Platform"/>
            <consortium name="The Broad Institute Genome Sequencing Center for Infectious Disease"/>
            <person name="Wu L."/>
            <person name="Ma J."/>
        </authorList>
    </citation>
    <scope>NUCLEOTIDE SEQUENCE [LARGE SCALE GENOMIC DNA]</scope>
    <source>
        <strain evidence="6">CCUG 57263</strain>
    </source>
</reference>
<dbReference type="PIRSF" id="PIRSF015244">
    <property type="entry name" value="UCP015244"/>
    <property type="match status" value="1"/>
</dbReference>
<dbReference type="RefSeq" id="WP_379289846.1">
    <property type="nucleotide sequence ID" value="NZ_JBHTIU010000069.1"/>
</dbReference>
<evidence type="ECO:0000313" key="6">
    <source>
        <dbReference type="Proteomes" id="UP001597120"/>
    </source>
</evidence>
<feature type="region of interest" description="Disordered" evidence="1">
    <location>
        <begin position="431"/>
        <end position="452"/>
    </location>
</feature>
<protein>
    <submittedName>
        <fullName evidence="5">DUF4910 domain-containing protein</fullName>
    </submittedName>
</protein>
<dbReference type="InterPro" id="IPR032589">
    <property type="entry name" value="DUF4910"/>
</dbReference>
<dbReference type="Pfam" id="PF16254">
    <property type="entry name" value="DUF4910"/>
    <property type="match status" value="1"/>
</dbReference>
<dbReference type="InterPro" id="IPR032622">
    <property type="entry name" value="UCP01524_HTH"/>
</dbReference>
<gene>
    <name evidence="5" type="ORF">ACFQ03_17830</name>
</gene>
<dbReference type="Gene3D" id="3.50.30.90">
    <property type="match status" value="1"/>
</dbReference>
<dbReference type="Proteomes" id="UP001597120">
    <property type="component" value="Unassembled WGS sequence"/>
</dbReference>
<sequence>MIMELFDRLFPIQRSITGDGVREMLTILNELVPIEQKEYPSGMTCFDWTIPKEWNVREAYIKNKRGEKIVDLCDHNLHLVSYSVPFRGTVSRDELLARIHTLPEMPDAIPYVTSYYKENWGFCIEHNRLREFVDDEYEVVIDATLEDGYLTIGEGYVPGRGEQEILLSTYVCHPSMANNELSGPLVQTMVYQYLLKRGNLKYNYRFLYVPETIGSILYLSQYGDMLKQRLAAGYVVTCVGHGPSFTYKKSKRGETLADRAAIHVLRQSGKPHRIIEWSPFGSDERQYCSQAFNLPVGSLMRTMYGDYKEYHTSLDNRDLISEEALQETVDMYIKIIETIEANETYRSTHIHCEPKLDKRGLYPSTGGTRSREERERVSMITYLLAYSDGDHDLIDIADKMNKVGSDLAETASLLLAKGLLVPCSGEEIPAYQASGNREEYSRPIPLSKQASS</sequence>
<proteinExistence type="predicted"/>
<keyword evidence="6" id="KW-1185">Reference proteome</keyword>
<feature type="domain" description="DUF4910" evidence="4">
    <location>
        <begin position="4"/>
        <end position="342"/>
    </location>
</feature>
<accession>A0ABW3DBX2</accession>
<name>A0ABW3DBX2_9BACL</name>
<dbReference type="Pfam" id="PF16221">
    <property type="entry name" value="HTH_47"/>
    <property type="match status" value="1"/>
</dbReference>
<dbReference type="Gene3D" id="1.10.10.10">
    <property type="entry name" value="Winged helix-like DNA-binding domain superfamily/Winged helix DNA-binding domain"/>
    <property type="match status" value="1"/>
</dbReference>
<dbReference type="Pfam" id="PF09940">
    <property type="entry name" value="DUF2172"/>
    <property type="match status" value="1"/>
</dbReference>
<comment type="caution">
    <text evidence="5">The sequence shown here is derived from an EMBL/GenBank/DDBJ whole genome shotgun (WGS) entry which is preliminary data.</text>
</comment>
<feature type="domain" description="DUF2172" evidence="2">
    <location>
        <begin position="53"/>
        <end position="144"/>
    </location>
</feature>
<dbReference type="SUPFAM" id="SSF53187">
    <property type="entry name" value="Zn-dependent exopeptidases"/>
    <property type="match status" value="1"/>
</dbReference>
<evidence type="ECO:0000313" key="5">
    <source>
        <dbReference type="EMBL" id="MFD0871002.1"/>
    </source>
</evidence>
<dbReference type="Gene3D" id="3.40.630.10">
    <property type="entry name" value="Zn peptidases"/>
    <property type="match status" value="1"/>
</dbReference>
<evidence type="ECO:0000259" key="3">
    <source>
        <dbReference type="Pfam" id="PF16221"/>
    </source>
</evidence>
<dbReference type="InterPro" id="IPR012353">
    <property type="entry name" value="UCP015244"/>
</dbReference>
<evidence type="ECO:0000259" key="2">
    <source>
        <dbReference type="Pfam" id="PF09940"/>
    </source>
</evidence>